<evidence type="ECO:0008006" key="3">
    <source>
        <dbReference type="Google" id="ProtNLM"/>
    </source>
</evidence>
<keyword evidence="2" id="KW-1185">Reference proteome</keyword>
<dbReference type="SUPFAM" id="SSF81593">
    <property type="entry name" value="Nucleotidyltransferase substrate binding subunit/domain"/>
    <property type="match status" value="1"/>
</dbReference>
<accession>A0A4Z0WBQ1</accession>
<comment type="caution">
    <text evidence="1">The sequence shown here is derived from an EMBL/GenBank/DDBJ whole genome shotgun (WGS) entry which is preliminary data.</text>
</comment>
<evidence type="ECO:0000313" key="2">
    <source>
        <dbReference type="Proteomes" id="UP000297475"/>
    </source>
</evidence>
<dbReference type="AlphaFoldDB" id="A0A4Z0WBQ1"/>
<dbReference type="Proteomes" id="UP000297475">
    <property type="component" value="Unassembled WGS sequence"/>
</dbReference>
<organism evidence="1 2">
    <name type="scientific">Natronospirillum operosum</name>
    <dbReference type="NCBI Taxonomy" id="2759953"/>
    <lineage>
        <taxon>Bacteria</taxon>
        <taxon>Pseudomonadati</taxon>
        <taxon>Pseudomonadota</taxon>
        <taxon>Gammaproteobacteria</taxon>
        <taxon>Oceanospirillales</taxon>
        <taxon>Natronospirillaceae</taxon>
        <taxon>Natronospirillum</taxon>
    </lineage>
</organism>
<proteinExistence type="predicted"/>
<dbReference type="EMBL" id="SRMF01000001">
    <property type="protein sequence ID" value="TGG95234.1"/>
    <property type="molecule type" value="Genomic_DNA"/>
</dbReference>
<protein>
    <recommendedName>
        <fullName evidence="3">DUF86 domain-containing protein</fullName>
    </recommendedName>
</protein>
<evidence type="ECO:0000313" key="1">
    <source>
        <dbReference type="EMBL" id="TGG95234.1"/>
    </source>
</evidence>
<gene>
    <name evidence="1" type="ORF">E4656_02095</name>
</gene>
<name>A0A4Z0WBQ1_9GAMM</name>
<sequence length="188" mass="21694">MRLTQTQINTIKSETAAAWARLIQALEVSQREIEHLSYSWRQLFVDRTPDLNWVKALTEQPDEAVVLEAFVSRFARLQDQLGARVIPRWLTVLAEEPGSHLENLNRAEKLGVLKSAEDWLTIRQVRNQLVHEYMQRPEDLVQALQNARTATGLFIDTYNRIRAYTIKAFPEKQTELPTSIVVRDASPD</sequence>
<dbReference type="Gene3D" id="1.20.120.330">
    <property type="entry name" value="Nucleotidyltransferases domain 2"/>
    <property type="match status" value="1"/>
</dbReference>
<dbReference type="RefSeq" id="WP_135480739.1">
    <property type="nucleotide sequence ID" value="NZ_SRMF01000001.1"/>
</dbReference>
<reference evidence="1 2" key="1">
    <citation type="submission" date="2019-04" db="EMBL/GenBank/DDBJ databases">
        <title>Natronospirillum operosus gen. nov., sp. nov., a haloalkaliphilic satellite isolated from decaying biomass of laboratory culture of cyanobacterium Geitlerinema sp. and proposal of Natronospirillaceae fam. nov. and Saccharospirillaceae fam. nov.</title>
        <authorList>
            <person name="Kevbrin V."/>
            <person name="Boltyanskaya Y."/>
            <person name="Koziaeva V."/>
            <person name="Grouzdev D.S."/>
            <person name="Park M."/>
            <person name="Cho J."/>
        </authorList>
    </citation>
    <scope>NUCLEOTIDE SEQUENCE [LARGE SCALE GENOMIC DNA]</scope>
    <source>
        <strain evidence="1 2">G-116</strain>
    </source>
</reference>
<dbReference type="OrthoDB" id="13547at2"/>